<evidence type="ECO:0000256" key="4">
    <source>
        <dbReference type="ARBA" id="ARBA00023002"/>
    </source>
</evidence>
<evidence type="ECO:0000256" key="1">
    <source>
        <dbReference type="ARBA" id="ARBA00010790"/>
    </source>
</evidence>
<keyword evidence="3" id="KW-0274">FAD</keyword>
<proteinExistence type="inferred from homology"/>
<comment type="similarity">
    <text evidence="1">Belongs to the GMC oxidoreductase family.</text>
</comment>
<name>A0A2Z6N4R7_TRISU</name>
<dbReference type="Proteomes" id="UP000242715">
    <property type="component" value="Unassembled WGS sequence"/>
</dbReference>
<evidence type="ECO:0000313" key="6">
    <source>
        <dbReference type="Proteomes" id="UP000242715"/>
    </source>
</evidence>
<sequence length="89" mass="10294">MQENDSTLQQSLINKGLNVTLDSENNTLKIKCDALVVGSRSRRDKRNYFVREDYSSLEGPSMDQQYERGGMLTSNACFGRFNSWWQFNC</sequence>
<dbReference type="EMBL" id="DF973285">
    <property type="protein sequence ID" value="GAU24157.1"/>
    <property type="molecule type" value="Genomic_DNA"/>
</dbReference>
<evidence type="ECO:0000313" key="5">
    <source>
        <dbReference type="EMBL" id="GAU24157.1"/>
    </source>
</evidence>
<dbReference type="OrthoDB" id="269227at2759"/>
<dbReference type="PANTHER" id="PTHR46056">
    <property type="entry name" value="LONG-CHAIN-ALCOHOL OXIDASE"/>
    <property type="match status" value="1"/>
</dbReference>
<keyword evidence="4" id="KW-0560">Oxidoreductase</keyword>
<dbReference type="PANTHER" id="PTHR46056:SF7">
    <property type="entry name" value="LONG-CHAIN-ALCOHOL OXIDASE"/>
    <property type="match status" value="1"/>
</dbReference>
<keyword evidence="6" id="KW-1185">Reference proteome</keyword>
<protein>
    <submittedName>
        <fullName evidence="5">Uncharacterized protein</fullName>
    </submittedName>
</protein>
<gene>
    <name evidence="5" type="ORF">TSUD_83920</name>
</gene>
<organism evidence="5 6">
    <name type="scientific">Trifolium subterraneum</name>
    <name type="common">Subterranean clover</name>
    <dbReference type="NCBI Taxonomy" id="3900"/>
    <lineage>
        <taxon>Eukaryota</taxon>
        <taxon>Viridiplantae</taxon>
        <taxon>Streptophyta</taxon>
        <taxon>Embryophyta</taxon>
        <taxon>Tracheophyta</taxon>
        <taxon>Spermatophyta</taxon>
        <taxon>Magnoliopsida</taxon>
        <taxon>eudicotyledons</taxon>
        <taxon>Gunneridae</taxon>
        <taxon>Pentapetalae</taxon>
        <taxon>rosids</taxon>
        <taxon>fabids</taxon>
        <taxon>Fabales</taxon>
        <taxon>Fabaceae</taxon>
        <taxon>Papilionoideae</taxon>
        <taxon>50 kb inversion clade</taxon>
        <taxon>NPAAA clade</taxon>
        <taxon>Hologalegina</taxon>
        <taxon>IRL clade</taxon>
        <taxon>Trifolieae</taxon>
        <taxon>Trifolium</taxon>
    </lineage>
</organism>
<evidence type="ECO:0000256" key="2">
    <source>
        <dbReference type="ARBA" id="ARBA00022630"/>
    </source>
</evidence>
<accession>A0A2Z6N4R7</accession>
<reference evidence="6" key="1">
    <citation type="journal article" date="2017" name="Front. Plant Sci.">
        <title>Climate Clever Clovers: New Paradigm to Reduce the Environmental Footprint of Ruminants by Breeding Low Methanogenic Forages Utilizing Haplotype Variation.</title>
        <authorList>
            <person name="Kaur P."/>
            <person name="Appels R."/>
            <person name="Bayer P.E."/>
            <person name="Keeble-Gagnere G."/>
            <person name="Wang J."/>
            <person name="Hirakawa H."/>
            <person name="Shirasawa K."/>
            <person name="Vercoe P."/>
            <person name="Stefanova K."/>
            <person name="Durmic Z."/>
            <person name="Nichols P."/>
            <person name="Revell C."/>
            <person name="Isobe S.N."/>
            <person name="Edwards D."/>
            <person name="Erskine W."/>
        </authorList>
    </citation>
    <scope>NUCLEOTIDE SEQUENCE [LARGE SCALE GENOMIC DNA]</scope>
    <source>
        <strain evidence="6">cv. Daliak</strain>
    </source>
</reference>
<dbReference type="GO" id="GO:0016491">
    <property type="term" value="F:oxidoreductase activity"/>
    <property type="evidence" value="ECO:0007669"/>
    <property type="project" value="UniProtKB-KW"/>
</dbReference>
<dbReference type="AlphaFoldDB" id="A0A2Z6N4R7"/>
<evidence type="ECO:0000256" key="3">
    <source>
        <dbReference type="ARBA" id="ARBA00022827"/>
    </source>
</evidence>
<keyword evidence="2" id="KW-0285">Flavoprotein</keyword>